<dbReference type="AlphaFoldDB" id="A0A7J3ZKG3"/>
<dbReference type="GO" id="GO:0003735">
    <property type="term" value="F:structural constituent of ribosome"/>
    <property type="evidence" value="ECO:0007669"/>
    <property type="project" value="UniProtKB-UniRule"/>
</dbReference>
<dbReference type="InterPro" id="IPR001063">
    <property type="entry name" value="Ribosomal_uL22"/>
</dbReference>
<keyword evidence="4 6" id="KW-0694">RNA-binding</keyword>
<gene>
    <name evidence="4" type="primary">rpl22</name>
    <name evidence="8" type="ORF">ENM78_04010</name>
</gene>
<feature type="coiled-coil region" evidence="7">
    <location>
        <begin position="88"/>
        <end position="118"/>
    </location>
</feature>
<sequence length="156" mass="18071">MKRWNYSIQLEDESRVAKAVARDVPVSPKKLVNLARVIKGMRLEDAKEFLKQVIEKKQPVPLWRYRGKAAHHRGVSERWEVPQARYPVKAAKHMLKLLENLEANAENKDLDIGSLRITHVGVHKSYTLKRYMSRAFGRSTPKFRKLSNIEVVAIES</sequence>
<protein>
    <recommendedName>
        <fullName evidence="4">Large ribosomal subunit protein uL22</fullName>
    </recommendedName>
</protein>
<evidence type="ECO:0000256" key="3">
    <source>
        <dbReference type="ARBA" id="ARBA00023274"/>
    </source>
</evidence>
<comment type="function">
    <text evidence="4">The globular domain of the protein is located near the polypeptide exit tunnel on the outside of the subunit, while an extended beta-hairpin is found that lines the wall of the exit tunnel in the center of the 70S ribosome.</text>
</comment>
<evidence type="ECO:0000256" key="5">
    <source>
        <dbReference type="RuleBase" id="RU004005"/>
    </source>
</evidence>
<evidence type="ECO:0000256" key="7">
    <source>
        <dbReference type="SAM" id="Coils"/>
    </source>
</evidence>
<dbReference type="InterPro" id="IPR057265">
    <property type="entry name" value="Ribosomal_uL22_arc-type"/>
</dbReference>
<dbReference type="GO" id="GO:0002181">
    <property type="term" value="P:cytoplasmic translation"/>
    <property type="evidence" value="ECO:0007669"/>
    <property type="project" value="TreeGrafter"/>
</dbReference>
<comment type="subunit">
    <text evidence="4 6">Part of the 50S ribosomal subunit.</text>
</comment>
<dbReference type="NCBIfam" id="TIGR01038">
    <property type="entry name" value="uL22_arch_euk"/>
    <property type="match status" value="1"/>
</dbReference>
<comment type="similarity">
    <text evidence="1 4 5">Belongs to the universal ribosomal protein uL22 family.</text>
</comment>
<dbReference type="InterPro" id="IPR036394">
    <property type="entry name" value="Ribosomal_uL22_sf"/>
</dbReference>
<evidence type="ECO:0000313" key="8">
    <source>
        <dbReference type="EMBL" id="HHQ80601.1"/>
    </source>
</evidence>
<reference evidence="8" key="1">
    <citation type="journal article" date="2020" name="mSystems">
        <title>Genome- and Community-Level Interaction Insights into Carbon Utilization and Element Cycling Functions of Hydrothermarchaeota in Hydrothermal Sediment.</title>
        <authorList>
            <person name="Zhou Z."/>
            <person name="Liu Y."/>
            <person name="Xu W."/>
            <person name="Pan J."/>
            <person name="Luo Z.H."/>
            <person name="Li M."/>
        </authorList>
    </citation>
    <scope>NUCLEOTIDE SEQUENCE [LARGE SCALE GENOMIC DNA]</scope>
    <source>
        <strain evidence="8">SpSt-1116</strain>
    </source>
</reference>
<evidence type="ECO:0000256" key="4">
    <source>
        <dbReference type="HAMAP-Rule" id="MF_01331"/>
    </source>
</evidence>
<evidence type="ECO:0000256" key="6">
    <source>
        <dbReference type="RuleBase" id="RU004007"/>
    </source>
</evidence>
<dbReference type="PANTHER" id="PTHR11593:SF10">
    <property type="entry name" value="60S RIBOSOMAL PROTEIN L17"/>
    <property type="match status" value="1"/>
</dbReference>
<comment type="caution">
    <text evidence="8">The sequence shown here is derived from an EMBL/GenBank/DDBJ whole genome shotgun (WGS) entry which is preliminary data.</text>
</comment>
<dbReference type="InterPro" id="IPR005721">
    <property type="entry name" value="Ribosomal_uL22_euk/arc"/>
</dbReference>
<accession>A0A7J3ZKG3</accession>
<proteinExistence type="inferred from homology"/>
<dbReference type="PANTHER" id="PTHR11593">
    <property type="entry name" value="60S RIBOSOMAL PROTEIN L17"/>
    <property type="match status" value="1"/>
</dbReference>
<keyword evidence="3 4" id="KW-0687">Ribonucleoprotein</keyword>
<organism evidence="8">
    <name type="scientific">Fervidicoccus fontis</name>
    <dbReference type="NCBI Taxonomy" id="683846"/>
    <lineage>
        <taxon>Archaea</taxon>
        <taxon>Thermoproteota</taxon>
        <taxon>Thermoprotei</taxon>
        <taxon>Fervidicoccales</taxon>
        <taxon>Fervidicoccaceae</taxon>
        <taxon>Fervidicoccus</taxon>
    </lineage>
</organism>
<dbReference type="CDD" id="cd00336">
    <property type="entry name" value="Ribosomal_L22"/>
    <property type="match status" value="1"/>
</dbReference>
<dbReference type="SUPFAM" id="SSF54843">
    <property type="entry name" value="Ribosomal protein L22"/>
    <property type="match status" value="1"/>
</dbReference>
<dbReference type="GO" id="GO:0019843">
    <property type="term" value="F:rRNA binding"/>
    <property type="evidence" value="ECO:0007669"/>
    <property type="project" value="UniProtKB-UniRule"/>
</dbReference>
<evidence type="ECO:0000256" key="1">
    <source>
        <dbReference type="ARBA" id="ARBA00009451"/>
    </source>
</evidence>
<keyword evidence="4 6" id="KW-0699">rRNA-binding</keyword>
<dbReference type="GO" id="GO:0022625">
    <property type="term" value="C:cytosolic large ribosomal subunit"/>
    <property type="evidence" value="ECO:0007669"/>
    <property type="project" value="UniProtKB-UniRule"/>
</dbReference>
<dbReference type="NCBIfam" id="NF003260">
    <property type="entry name" value="PRK04223.1"/>
    <property type="match status" value="1"/>
</dbReference>
<keyword evidence="2 4" id="KW-0689">Ribosomal protein</keyword>
<comment type="function">
    <text evidence="4 6">This protein binds specifically to 23S rRNA. It makes multiple contacts with different domains of the 23S rRNA in the assembled 50S subunit and ribosome.</text>
</comment>
<keyword evidence="7" id="KW-0175">Coiled coil</keyword>
<name>A0A7J3ZKG3_9CREN</name>
<dbReference type="Pfam" id="PF00237">
    <property type="entry name" value="Ribosomal_L22"/>
    <property type="match status" value="1"/>
</dbReference>
<evidence type="ECO:0000256" key="2">
    <source>
        <dbReference type="ARBA" id="ARBA00022980"/>
    </source>
</evidence>
<dbReference type="Gene3D" id="3.90.470.10">
    <property type="entry name" value="Ribosomal protein L22/L17"/>
    <property type="match status" value="1"/>
</dbReference>
<dbReference type="HAMAP" id="MF_01331_A">
    <property type="entry name" value="Ribosomal_uL22_A"/>
    <property type="match status" value="1"/>
</dbReference>
<dbReference type="EMBL" id="DRZC01000056">
    <property type="protein sequence ID" value="HHQ80601.1"/>
    <property type="molecule type" value="Genomic_DNA"/>
</dbReference>